<accession>A0A6C2YPW3</accession>
<evidence type="ECO:0000256" key="3">
    <source>
        <dbReference type="ARBA" id="ARBA00020311"/>
    </source>
</evidence>
<evidence type="ECO:0000256" key="10">
    <source>
        <dbReference type="ARBA" id="ARBA00022839"/>
    </source>
</evidence>
<dbReference type="InterPro" id="IPR036397">
    <property type="entry name" value="RNaseH_sf"/>
</dbReference>
<dbReference type="InterPro" id="IPR043502">
    <property type="entry name" value="DNA/RNA_pol_sf"/>
</dbReference>
<evidence type="ECO:0000256" key="1">
    <source>
        <dbReference type="ARBA" id="ARBA00007705"/>
    </source>
</evidence>
<dbReference type="Pfam" id="PF01612">
    <property type="entry name" value="DNA_pol_A_exo1"/>
    <property type="match status" value="1"/>
</dbReference>
<dbReference type="SMART" id="SM00474">
    <property type="entry name" value="35EXOc"/>
    <property type="match status" value="1"/>
</dbReference>
<dbReference type="PANTHER" id="PTHR10133:SF27">
    <property type="entry name" value="DNA POLYMERASE NU"/>
    <property type="match status" value="1"/>
</dbReference>
<dbReference type="CDD" id="cd09898">
    <property type="entry name" value="H3TH_53EXO"/>
    <property type="match status" value="1"/>
</dbReference>
<feature type="domain" description="5'-3' exonuclease" evidence="18">
    <location>
        <begin position="5"/>
        <end position="263"/>
    </location>
</feature>
<keyword evidence="4 16" id="KW-0808">Transferase</keyword>
<dbReference type="CDD" id="cd09859">
    <property type="entry name" value="PIN_53EXO"/>
    <property type="match status" value="1"/>
</dbReference>
<organism evidence="20">
    <name type="scientific">Tuwongella immobilis</name>
    <dbReference type="NCBI Taxonomy" id="692036"/>
    <lineage>
        <taxon>Bacteria</taxon>
        <taxon>Pseudomonadati</taxon>
        <taxon>Planctomycetota</taxon>
        <taxon>Planctomycetia</taxon>
        <taxon>Gemmatales</taxon>
        <taxon>Gemmataceae</taxon>
        <taxon>Tuwongella</taxon>
    </lineage>
</organism>
<proteinExistence type="inferred from homology"/>
<comment type="similarity">
    <text evidence="1 16">Belongs to the DNA polymerase type-A family.</text>
</comment>
<dbReference type="NCBIfam" id="TIGR00593">
    <property type="entry name" value="pola"/>
    <property type="match status" value="1"/>
</dbReference>
<keyword evidence="5 16" id="KW-0548">Nucleotidyltransferase</keyword>
<evidence type="ECO:0000256" key="5">
    <source>
        <dbReference type="ARBA" id="ARBA00022695"/>
    </source>
</evidence>
<evidence type="ECO:0000256" key="9">
    <source>
        <dbReference type="ARBA" id="ARBA00022801"/>
    </source>
</evidence>
<dbReference type="InterPro" id="IPR012337">
    <property type="entry name" value="RNaseH-like_sf"/>
</dbReference>
<gene>
    <name evidence="16" type="primary">polA</name>
    <name evidence="20" type="ORF">GMBLW1_07410</name>
</gene>
<dbReference type="EMBL" id="LR586016">
    <property type="protein sequence ID" value="VIP03219.1"/>
    <property type="molecule type" value="Genomic_DNA"/>
</dbReference>
<dbReference type="Gene3D" id="3.30.420.10">
    <property type="entry name" value="Ribonuclease H-like superfamily/Ribonuclease H"/>
    <property type="match status" value="1"/>
</dbReference>
<dbReference type="NCBIfam" id="NF004397">
    <property type="entry name" value="PRK05755.1"/>
    <property type="match status" value="1"/>
</dbReference>
<dbReference type="CDD" id="cd08637">
    <property type="entry name" value="DNA_pol_A_pol_I_C"/>
    <property type="match status" value="1"/>
</dbReference>
<evidence type="ECO:0000256" key="12">
    <source>
        <dbReference type="ARBA" id="ARBA00023125"/>
    </source>
</evidence>
<keyword evidence="7" id="KW-0540">Nuclease</keyword>
<dbReference type="EMBL" id="LR593887">
    <property type="protein sequence ID" value="VTS03744.1"/>
    <property type="molecule type" value="Genomic_DNA"/>
</dbReference>
<evidence type="ECO:0000256" key="13">
    <source>
        <dbReference type="ARBA" id="ARBA00023204"/>
    </source>
</evidence>
<dbReference type="PRINTS" id="PR00868">
    <property type="entry name" value="DNAPOLI"/>
</dbReference>
<comment type="function">
    <text evidence="16">In addition to polymerase activity, this DNA polymerase exhibits 3'-5' and 5'-3' exonuclease activity.</text>
</comment>
<keyword evidence="8 16" id="KW-0227">DNA damage</keyword>
<evidence type="ECO:0000256" key="2">
    <source>
        <dbReference type="ARBA" id="ARBA00012417"/>
    </source>
</evidence>
<dbReference type="FunFam" id="1.10.150.20:FF:000003">
    <property type="entry name" value="DNA polymerase I"/>
    <property type="match status" value="1"/>
</dbReference>
<protein>
    <recommendedName>
        <fullName evidence="3 15">DNA polymerase I</fullName>
        <ecNumber evidence="2 15">2.7.7.7</ecNumber>
    </recommendedName>
</protein>
<dbReference type="GO" id="GO:0006261">
    <property type="term" value="P:DNA-templated DNA replication"/>
    <property type="evidence" value="ECO:0007669"/>
    <property type="project" value="UniProtKB-UniRule"/>
</dbReference>
<name>A0A6C2YPW3_9BACT</name>
<dbReference type="InterPro" id="IPR002298">
    <property type="entry name" value="DNA_polymerase_A"/>
</dbReference>
<dbReference type="InterPro" id="IPR029060">
    <property type="entry name" value="PIN-like_dom_sf"/>
</dbReference>
<evidence type="ECO:0000256" key="14">
    <source>
        <dbReference type="ARBA" id="ARBA00049244"/>
    </source>
</evidence>
<dbReference type="FunCoup" id="A0A6C2YPW3">
    <property type="interactions" value="447"/>
</dbReference>
<reference evidence="20" key="1">
    <citation type="submission" date="2019-04" db="EMBL/GenBank/DDBJ databases">
        <authorList>
            <consortium name="Science for Life Laboratories"/>
        </authorList>
    </citation>
    <scope>NUCLEOTIDE SEQUENCE</scope>
    <source>
        <strain evidence="20">MBLW1</strain>
    </source>
</reference>
<evidence type="ECO:0000259" key="18">
    <source>
        <dbReference type="SMART" id="SM00475"/>
    </source>
</evidence>
<dbReference type="Proteomes" id="UP000464378">
    <property type="component" value="Chromosome"/>
</dbReference>
<keyword evidence="9 16" id="KW-0378">Hydrolase</keyword>
<dbReference type="PROSITE" id="PS00447">
    <property type="entry name" value="DNA_POLYMERASE_A"/>
    <property type="match status" value="1"/>
</dbReference>
<evidence type="ECO:0000313" key="21">
    <source>
        <dbReference type="Proteomes" id="UP000464378"/>
    </source>
</evidence>
<dbReference type="InterPro" id="IPR019760">
    <property type="entry name" value="DNA-dir_DNA_pol_A_CS"/>
</dbReference>
<dbReference type="Gene3D" id="1.20.1060.10">
    <property type="entry name" value="Taq DNA Polymerase, Chain T, domain 4"/>
    <property type="match status" value="1"/>
</dbReference>
<dbReference type="Pfam" id="PF00476">
    <property type="entry name" value="DNA_pol_A"/>
    <property type="match status" value="1"/>
</dbReference>
<dbReference type="InterPro" id="IPR018320">
    <property type="entry name" value="DNA_polymerase_1"/>
</dbReference>
<dbReference type="InterPro" id="IPR001098">
    <property type="entry name" value="DNA-dir_DNA_pol_A_palm_dom"/>
</dbReference>
<keyword evidence="21" id="KW-1185">Reference proteome</keyword>
<dbReference type="InterPro" id="IPR002562">
    <property type="entry name" value="3'-5'_exonuclease_dom"/>
</dbReference>
<dbReference type="Gene3D" id="3.30.70.370">
    <property type="match status" value="1"/>
</dbReference>
<dbReference type="SUPFAM" id="SSF47807">
    <property type="entry name" value="5' to 3' exonuclease, C-terminal subdomain"/>
    <property type="match status" value="1"/>
</dbReference>
<evidence type="ECO:0000256" key="11">
    <source>
        <dbReference type="ARBA" id="ARBA00022932"/>
    </source>
</evidence>
<dbReference type="KEGG" id="tim:GMBLW1_07410"/>
<dbReference type="InterPro" id="IPR036279">
    <property type="entry name" value="5-3_exonuclease_C_sf"/>
</dbReference>
<evidence type="ECO:0000256" key="7">
    <source>
        <dbReference type="ARBA" id="ARBA00022722"/>
    </source>
</evidence>
<sequence>MTDPAPQVYLVDAHGLIFQVFHAISGMTSPDGRPTNAVYGFARDLMDISESVRPDYLVCAFDLPGKTFRSDIFDAYKANRSEPPSDLILQLPLIQQVLQAMNIPSIGIPGYEADDVLATLADAADKAGMHVTICSSDKDCRQLIRDRVQLLNLRKKTRMDRAELLADWGVTPEQVVDFQALVGDKVDNVPGVPGIGEKTAAKLLQQFGSIDGIIQRIDELPKGKNRSNLEAAIASGAIHLSRQLTRLSTEVPIALEWDKWKRAEWDLPRLQSLFQELGFRSYAERIRGKLKSAGAAANATLLETAGIASRAVTKAKAASTAPAKATTPGLFDTDDSADAADHSVDVDFPFGALGPSTDTWGGNYRLINQLSDWSDFLAQLSQQSSFAFDLETTSLRFDEARIVGFAFCWNVGEAVYVPALAPLGEPTIPIDRLLTDLKPILENPKIGKRNQNIKFDANILARKGVTVRGIVGDSMVAHYLLHAGERSHNLDEMTRQYFQHENITIESLIGKGKKQLSMSEVPTEKIAEYAAEDADAAWRLCERLETELQSAGLDALYREVEIPLIEVLGRMESTGIRIDVPFLNRLSGEMAEQLETLEAEIHQLAGREFNIGSPKQLRQILFEEMKLPMQKRTDTTGEASTDQESLERLGALGYELPRKLIEHRQISKLKGTYVDALPKLVDLQTGRVHTSFNQTVAATGRLSSSDPNLQNIPTRTEQGKQLRQAFLPRDGWQLLTADYSQIELRMLAHYSGDPALRQAFLDDSDVHTRVAADIFKVPEAEVSSLQRRVAKTVNFGVIYGMSAHGLAARLGILRDEATGFIDAYFARYPQVLAYQDTLLANARKNGYVSTILGRRRRFDPSVIRPGSTFQQRNQAEREAINMEIQGSAADLMKLALLRVDEQLQREQRQSKMLLTVHDELVFEVPPDEIETMVGLVRNAMTTAMELTVPLHVDVSIGPNWLDTVDWPQSAGAP</sequence>
<dbReference type="GO" id="GO:0003887">
    <property type="term" value="F:DNA-directed DNA polymerase activity"/>
    <property type="evidence" value="ECO:0007669"/>
    <property type="project" value="UniProtKB-UniRule"/>
</dbReference>
<feature type="domain" description="3'-5' exonuclease" evidence="17">
    <location>
        <begin position="364"/>
        <end position="549"/>
    </location>
</feature>
<dbReference type="SMART" id="SM00482">
    <property type="entry name" value="POLAc"/>
    <property type="match status" value="1"/>
</dbReference>
<dbReference type="CDD" id="cd06139">
    <property type="entry name" value="DNA_polA_I_Ecoli_like_exo"/>
    <property type="match status" value="1"/>
</dbReference>
<dbReference type="SUPFAM" id="SSF53098">
    <property type="entry name" value="Ribonuclease H-like"/>
    <property type="match status" value="1"/>
</dbReference>
<dbReference type="Gene3D" id="1.10.150.20">
    <property type="entry name" value="5' to 3' exonuclease, C-terminal subdomain"/>
    <property type="match status" value="2"/>
</dbReference>
<dbReference type="InParanoid" id="A0A6C2YPW3"/>
<dbReference type="SUPFAM" id="SSF56672">
    <property type="entry name" value="DNA/RNA polymerases"/>
    <property type="match status" value="1"/>
</dbReference>
<dbReference type="SMART" id="SM00279">
    <property type="entry name" value="HhH2"/>
    <property type="match status" value="1"/>
</dbReference>
<dbReference type="SMART" id="SM00475">
    <property type="entry name" value="53EXOc"/>
    <property type="match status" value="1"/>
</dbReference>
<keyword evidence="10 16" id="KW-0269">Exonuclease</keyword>
<dbReference type="Gene3D" id="3.40.50.1010">
    <property type="entry name" value="5'-nuclease"/>
    <property type="match status" value="1"/>
</dbReference>
<dbReference type="AlphaFoldDB" id="A0A6C2YPW3"/>
<dbReference type="GO" id="GO:0003677">
    <property type="term" value="F:DNA binding"/>
    <property type="evidence" value="ECO:0007669"/>
    <property type="project" value="UniProtKB-UniRule"/>
</dbReference>
<dbReference type="Pfam" id="PF02739">
    <property type="entry name" value="5_3_exonuc_N"/>
    <property type="match status" value="1"/>
</dbReference>
<dbReference type="PANTHER" id="PTHR10133">
    <property type="entry name" value="DNA POLYMERASE I"/>
    <property type="match status" value="1"/>
</dbReference>
<evidence type="ECO:0000313" key="20">
    <source>
        <dbReference type="EMBL" id="VIP03219.1"/>
    </source>
</evidence>
<keyword evidence="12 16" id="KW-0238">DNA-binding</keyword>
<dbReference type="InterPro" id="IPR020046">
    <property type="entry name" value="5-3_exonucl_a-hlix_arch_N"/>
</dbReference>
<dbReference type="EC" id="2.7.7.7" evidence="2 15"/>
<dbReference type="GO" id="GO:0008409">
    <property type="term" value="F:5'-3' exonuclease activity"/>
    <property type="evidence" value="ECO:0007669"/>
    <property type="project" value="UniProtKB-UniRule"/>
</dbReference>
<dbReference type="GO" id="GO:0006302">
    <property type="term" value="P:double-strand break repair"/>
    <property type="evidence" value="ECO:0007669"/>
    <property type="project" value="TreeGrafter"/>
</dbReference>
<keyword evidence="6 16" id="KW-0235">DNA replication</keyword>
<dbReference type="SUPFAM" id="SSF88723">
    <property type="entry name" value="PIN domain-like"/>
    <property type="match status" value="1"/>
</dbReference>
<keyword evidence="11 16" id="KW-0239">DNA-directed DNA polymerase</keyword>
<evidence type="ECO:0000256" key="4">
    <source>
        <dbReference type="ARBA" id="ARBA00022679"/>
    </source>
</evidence>
<dbReference type="RefSeq" id="WP_162658310.1">
    <property type="nucleotide sequence ID" value="NZ_LR593887.1"/>
</dbReference>
<evidence type="ECO:0000256" key="8">
    <source>
        <dbReference type="ARBA" id="ARBA00022763"/>
    </source>
</evidence>
<dbReference type="InterPro" id="IPR002421">
    <property type="entry name" value="5-3_exonuclease"/>
</dbReference>
<dbReference type="FunFam" id="1.20.1060.10:FF:000001">
    <property type="entry name" value="DNA polymerase I"/>
    <property type="match status" value="1"/>
</dbReference>
<dbReference type="InterPro" id="IPR008918">
    <property type="entry name" value="HhH2"/>
</dbReference>
<evidence type="ECO:0000259" key="19">
    <source>
        <dbReference type="SMART" id="SM00482"/>
    </source>
</evidence>
<feature type="domain" description="DNA-directed DNA polymerase family A palm" evidence="19">
    <location>
        <begin position="719"/>
        <end position="928"/>
    </location>
</feature>
<keyword evidence="13 16" id="KW-0234">DNA repair</keyword>
<evidence type="ECO:0000256" key="16">
    <source>
        <dbReference type="RuleBase" id="RU004460"/>
    </source>
</evidence>
<dbReference type="FunFam" id="1.10.150.20:FF:000002">
    <property type="entry name" value="DNA polymerase I"/>
    <property type="match status" value="1"/>
</dbReference>
<dbReference type="InterPro" id="IPR020045">
    <property type="entry name" value="DNA_polI_H3TH"/>
</dbReference>
<dbReference type="Pfam" id="PF01367">
    <property type="entry name" value="5_3_exonuc"/>
    <property type="match status" value="1"/>
</dbReference>
<evidence type="ECO:0000256" key="6">
    <source>
        <dbReference type="ARBA" id="ARBA00022705"/>
    </source>
</evidence>
<dbReference type="GO" id="GO:0008408">
    <property type="term" value="F:3'-5' exonuclease activity"/>
    <property type="evidence" value="ECO:0007669"/>
    <property type="project" value="UniProtKB-UniRule"/>
</dbReference>
<evidence type="ECO:0000256" key="15">
    <source>
        <dbReference type="NCBIfam" id="TIGR00593"/>
    </source>
</evidence>
<evidence type="ECO:0000259" key="17">
    <source>
        <dbReference type="SMART" id="SM00474"/>
    </source>
</evidence>
<comment type="catalytic activity">
    <reaction evidence="14 16">
        <text>DNA(n) + a 2'-deoxyribonucleoside 5'-triphosphate = DNA(n+1) + diphosphate</text>
        <dbReference type="Rhea" id="RHEA:22508"/>
        <dbReference type="Rhea" id="RHEA-COMP:17339"/>
        <dbReference type="Rhea" id="RHEA-COMP:17340"/>
        <dbReference type="ChEBI" id="CHEBI:33019"/>
        <dbReference type="ChEBI" id="CHEBI:61560"/>
        <dbReference type="ChEBI" id="CHEBI:173112"/>
        <dbReference type="EC" id="2.7.7.7"/>
    </reaction>
</comment>